<dbReference type="PANTHER" id="PTHR47987:SF11">
    <property type="entry name" value="RECEPTOR-LIKE CYTOSOLIC SERINE_THREONINE-PROTEIN KINASE RBK1 ISOFORM X1"/>
    <property type="match status" value="1"/>
</dbReference>
<keyword evidence="5" id="KW-0808">Transferase</keyword>
<dbReference type="FunFam" id="1.10.510.10:FF:000284">
    <property type="entry name" value="Putative receptor-like serine/threonine-protein kinase"/>
    <property type="match status" value="1"/>
</dbReference>
<dbReference type="GO" id="GO:0004672">
    <property type="term" value="F:protein kinase activity"/>
    <property type="evidence" value="ECO:0007669"/>
    <property type="project" value="InterPro"/>
</dbReference>
<sequence>MEVEKRFVLVGIRIDGHSRQLLDWALVKVAEPGDSVVAVHVVKNPDHVWKSNNLIDDYLEVYEGLCDVKKVDLTGQIFCGCSVRNILVREAKKHDALALVVGGRTGLAKYCAKRVPPTTNVLAIQGSRIVYRSCTNEQQPGALTLDPRPSLTTIGKNSSDRVNQSTFGDSTLEIEKSATKNSLELKEEAFKGLGKCKTRSISMFAGDSAKQKLGWPLLRGANSGIPQTHHARNMSVVQWVMTLPDRSPCKSPCSSSSEDNPFERSISDIDDESSKFSSVPSIELPNGLEEMQCVNSIGCKWFSLELLQSCTRQFSSENLVGKGGSNRVYKGVLPDGKPVAVKVMQSSKEAWKEFALEMEITSSLRHKNIAPLLGICTENNTLISVYDYLPQGSLEENLHGKRKLSWEVRFNVAVRIAEALDYLHRETLKPVIHRDVKSSNILLSQGFEPQLSDFGLALWGPTNSSFLTQDVVGTFGYLAPEYFMYGKVSDKIDAYAFGVVLLELISGREPISSAACKGQESVVVWAKPMIDSGDIKGLLDPDLEGKFDEIQLQRMVMAASLCIQRAARLRPKLNQILKILKGDEKVEYLLNSHGNNEDDSENGENIDDEVYPSSSAELHLSLALLGVDDEQASQTSTELSYSEHLKEQWSSVWEEGCTTPIIYCSKYQNLQWEGNRYKFDPLKLQREKTDKEKVEGGICEAIVSFWFDLGISVQMDDGELDFSTQEVFSSPNMGELPSSGSMDSFFDELLKDTHACTHTHTCNPPGPDFSHTHTCYHVHTKIVPAPDEDQVATDDTAESAEKKSKKRPLGNKEAVRKYREKKKARAASLEDEVVKLRALNQHLMKKLQNQAALEAEIARLKCLLVDIRGRIEGEIGSFPYQKSPNANPPVVNLPGSYVMNPCNMQCDDRVYCLHPGADGRIVENVSLNGEEFGGCEFENLQCLANQNLGLKDLRACGVGQAGSNVNSSASKRKDSHAKTTFLFIFGFVCLLIFGDLVQQQLVEELIERWFSSLPW</sequence>
<dbReference type="PROSITE" id="PS50217">
    <property type="entry name" value="BZIP"/>
    <property type="match status" value="1"/>
</dbReference>
<dbReference type="AlphaFoldDB" id="A0A4D6LJG2"/>
<dbReference type="InterPro" id="IPR011009">
    <property type="entry name" value="Kinase-like_dom_sf"/>
</dbReference>
<dbReference type="CDD" id="cd14686">
    <property type="entry name" value="bZIP"/>
    <property type="match status" value="1"/>
</dbReference>
<proteinExistence type="predicted"/>
<feature type="coiled-coil region" evidence="1">
    <location>
        <begin position="812"/>
        <end position="856"/>
    </location>
</feature>
<dbReference type="GO" id="GO:0003700">
    <property type="term" value="F:DNA-binding transcription factor activity"/>
    <property type="evidence" value="ECO:0007669"/>
    <property type="project" value="InterPro"/>
</dbReference>
<dbReference type="PROSITE" id="PS00108">
    <property type="entry name" value="PROTEIN_KINASE_ST"/>
    <property type="match status" value="1"/>
</dbReference>
<dbReference type="InterPro" id="IPR008271">
    <property type="entry name" value="Ser/Thr_kinase_AS"/>
</dbReference>
<reference evidence="5 6" key="1">
    <citation type="submission" date="2019-04" db="EMBL/GenBank/DDBJ databases">
        <title>An improved genome assembly and genetic linkage map for asparagus bean, Vigna unguiculata ssp. sesquipedialis.</title>
        <authorList>
            <person name="Xia Q."/>
            <person name="Zhang R."/>
            <person name="Dong Y."/>
        </authorList>
    </citation>
    <scope>NUCLEOTIDE SEQUENCE [LARGE SCALE GENOMIC DNA]</scope>
    <source>
        <tissue evidence="5">Leaf</tissue>
    </source>
</reference>
<dbReference type="SUPFAM" id="SSF57959">
    <property type="entry name" value="Leucine zipper domain"/>
    <property type="match status" value="1"/>
</dbReference>
<dbReference type="InterPro" id="IPR046958">
    <property type="entry name" value="RBK1/2/STUNTED"/>
</dbReference>
<organism evidence="5 6">
    <name type="scientific">Vigna unguiculata</name>
    <name type="common">Cowpea</name>
    <dbReference type="NCBI Taxonomy" id="3917"/>
    <lineage>
        <taxon>Eukaryota</taxon>
        <taxon>Viridiplantae</taxon>
        <taxon>Streptophyta</taxon>
        <taxon>Embryophyta</taxon>
        <taxon>Tracheophyta</taxon>
        <taxon>Spermatophyta</taxon>
        <taxon>Magnoliopsida</taxon>
        <taxon>eudicotyledons</taxon>
        <taxon>Gunneridae</taxon>
        <taxon>Pentapetalae</taxon>
        <taxon>rosids</taxon>
        <taxon>fabids</taxon>
        <taxon>Fabales</taxon>
        <taxon>Fabaceae</taxon>
        <taxon>Papilionoideae</taxon>
        <taxon>50 kb inversion clade</taxon>
        <taxon>NPAAA clade</taxon>
        <taxon>indigoferoid/millettioid clade</taxon>
        <taxon>Phaseoleae</taxon>
        <taxon>Vigna</taxon>
    </lineage>
</organism>
<feature type="region of interest" description="Disordered" evidence="2">
    <location>
        <begin position="786"/>
        <end position="812"/>
    </location>
</feature>
<protein>
    <submittedName>
        <fullName evidence="5">Serine/threonine-protein kinase PBS1</fullName>
    </submittedName>
</protein>
<accession>A0A4D6LJG2</accession>
<name>A0A4D6LJG2_VIGUN</name>
<dbReference type="Gene3D" id="1.10.510.10">
    <property type="entry name" value="Transferase(Phosphotransferase) domain 1"/>
    <property type="match status" value="1"/>
</dbReference>
<dbReference type="SMART" id="SM00220">
    <property type="entry name" value="S_TKc"/>
    <property type="match status" value="1"/>
</dbReference>
<evidence type="ECO:0000313" key="6">
    <source>
        <dbReference type="Proteomes" id="UP000501690"/>
    </source>
</evidence>
<keyword evidence="6" id="KW-1185">Reference proteome</keyword>
<dbReference type="PANTHER" id="PTHR47987">
    <property type="entry name" value="OS08G0249100 PROTEIN"/>
    <property type="match status" value="1"/>
</dbReference>
<dbReference type="Pfam" id="PF07716">
    <property type="entry name" value="bZIP_2"/>
    <property type="match status" value="1"/>
</dbReference>
<evidence type="ECO:0000256" key="2">
    <source>
        <dbReference type="SAM" id="MobiDB-lite"/>
    </source>
</evidence>
<keyword evidence="5" id="KW-0418">Kinase</keyword>
<feature type="domain" description="Protein kinase" evidence="3">
    <location>
        <begin position="314"/>
        <end position="589"/>
    </location>
</feature>
<dbReference type="EMBL" id="CP039347">
    <property type="protein sequence ID" value="QCD88693.1"/>
    <property type="molecule type" value="Genomic_DNA"/>
</dbReference>
<dbReference type="SUPFAM" id="SSF56112">
    <property type="entry name" value="Protein kinase-like (PK-like)"/>
    <property type="match status" value="1"/>
</dbReference>
<evidence type="ECO:0000259" key="4">
    <source>
        <dbReference type="PROSITE" id="PS50217"/>
    </source>
</evidence>
<dbReference type="InterPro" id="IPR046347">
    <property type="entry name" value="bZIP_sf"/>
</dbReference>
<gene>
    <name evidence="5" type="ORF">DEO72_LG3g3243</name>
</gene>
<dbReference type="Proteomes" id="UP000501690">
    <property type="component" value="Linkage Group LG3"/>
</dbReference>
<dbReference type="Gene3D" id="3.30.200.20">
    <property type="entry name" value="Phosphorylase Kinase, domain 1"/>
    <property type="match status" value="1"/>
</dbReference>
<dbReference type="GO" id="GO:0005524">
    <property type="term" value="F:ATP binding"/>
    <property type="evidence" value="ECO:0007669"/>
    <property type="project" value="InterPro"/>
</dbReference>
<feature type="compositionally biased region" description="Acidic residues" evidence="2">
    <location>
        <begin position="786"/>
        <end position="798"/>
    </location>
</feature>
<keyword evidence="1" id="KW-0175">Coiled coil</keyword>
<dbReference type="InterPro" id="IPR000719">
    <property type="entry name" value="Prot_kinase_dom"/>
</dbReference>
<evidence type="ECO:0000313" key="5">
    <source>
        <dbReference type="EMBL" id="QCD88693.1"/>
    </source>
</evidence>
<dbReference type="Gene3D" id="1.20.5.170">
    <property type="match status" value="1"/>
</dbReference>
<dbReference type="FunFam" id="3.30.200.20:FF:000268">
    <property type="entry name" value="probable receptor-like serine/threonine-protein kinase At5g57670"/>
    <property type="match status" value="1"/>
</dbReference>
<dbReference type="Gene3D" id="3.40.50.620">
    <property type="entry name" value="HUPs"/>
    <property type="match status" value="1"/>
</dbReference>
<evidence type="ECO:0000259" key="3">
    <source>
        <dbReference type="PROSITE" id="PS50011"/>
    </source>
</evidence>
<dbReference type="SMART" id="SM00338">
    <property type="entry name" value="BRLZ"/>
    <property type="match status" value="1"/>
</dbReference>
<evidence type="ECO:0000256" key="1">
    <source>
        <dbReference type="SAM" id="Coils"/>
    </source>
</evidence>
<dbReference type="Pfam" id="PF00069">
    <property type="entry name" value="Pkinase"/>
    <property type="match status" value="1"/>
</dbReference>
<dbReference type="InterPro" id="IPR004827">
    <property type="entry name" value="bZIP"/>
</dbReference>
<dbReference type="PROSITE" id="PS50011">
    <property type="entry name" value="PROTEIN_KINASE_DOM"/>
    <property type="match status" value="1"/>
</dbReference>
<dbReference type="InterPro" id="IPR014729">
    <property type="entry name" value="Rossmann-like_a/b/a_fold"/>
</dbReference>
<feature type="domain" description="BZIP" evidence="4">
    <location>
        <begin position="801"/>
        <end position="848"/>
    </location>
</feature>
<dbReference type="SUPFAM" id="SSF52402">
    <property type="entry name" value="Adenine nucleotide alpha hydrolases-like"/>
    <property type="match status" value="1"/>
</dbReference>